<reference evidence="1 2" key="1">
    <citation type="journal article" date="2019" name="Sci. Rep.">
        <title>Orb-weaving spider Araneus ventricosus genome elucidates the spidroin gene catalogue.</title>
        <authorList>
            <person name="Kono N."/>
            <person name="Nakamura H."/>
            <person name="Ohtoshi R."/>
            <person name="Moran D.A.P."/>
            <person name="Shinohara A."/>
            <person name="Yoshida Y."/>
            <person name="Fujiwara M."/>
            <person name="Mori M."/>
            <person name="Tomita M."/>
            <person name="Arakawa K."/>
        </authorList>
    </citation>
    <scope>NUCLEOTIDE SEQUENCE [LARGE SCALE GENOMIC DNA]</scope>
</reference>
<proteinExistence type="predicted"/>
<protein>
    <submittedName>
        <fullName evidence="1">Uncharacterized protein</fullName>
    </submittedName>
</protein>
<dbReference type="EMBL" id="BGPR01107849">
    <property type="protein sequence ID" value="GBM80990.1"/>
    <property type="molecule type" value="Genomic_DNA"/>
</dbReference>
<evidence type="ECO:0000313" key="2">
    <source>
        <dbReference type="Proteomes" id="UP000499080"/>
    </source>
</evidence>
<dbReference type="Gene3D" id="1.20.1310.10">
    <property type="entry name" value="Cullin Repeats"/>
    <property type="match status" value="1"/>
</dbReference>
<sequence>MPVENSLGICIDLLYKAEEKQRNASNLATNVLAHQEDQALLKAYIVEWRKFFTQCNYLPMPFGQLEGALAGKTTATQKKGKNEESAVRKVSVFMNLVSLSHRQMTLKAQQSNH</sequence>
<dbReference type="SUPFAM" id="SSF74788">
    <property type="entry name" value="Cullin repeat-like"/>
    <property type="match status" value="1"/>
</dbReference>
<dbReference type="Proteomes" id="UP000499080">
    <property type="component" value="Unassembled WGS sequence"/>
</dbReference>
<dbReference type="InterPro" id="IPR016159">
    <property type="entry name" value="Cullin_repeat-like_dom_sf"/>
</dbReference>
<organism evidence="1 2">
    <name type="scientific">Araneus ventricosus</name>
    <name type="common">Orbweaver spider</name>
    <name type="synonym">Epeira ventricosa</name>
    <dbReference type="NCBI Taxonomy" id="182803"/>
    <lineage>
        <taxon>Eukaryota</taxon>
        <taxon>Metazoa</taxon>
        <taxon>Ecdysozoa</taxon>
        <taxon>Arthropoda</taxon>
        <taxon>Chelicerata</taxon>
        <taxon>Arachnida</taxon>
        <taxon>Araneae</taxon>
        <taxon>Araneomorphae</taxon>
        <taxon>Entelegynae</taxon>
        <taxon>Araneoidea</taxon>
        <taxon>Araneidae</taxon>
        <taxon>Araneus</taxon>
    </lineage>
</organism>
<evidence type="ECO:0000313" key="1">
    <source>
        <dbReference type="EMBL" id="GBM80990.1"/>
    </source>
</evidence>
<dbReference type="OrthoDB" id="27073at2759"/>
<dbReference type="AlphaFoldDB" id="A0A4Y2ITH0"/>
<gene>
    <name evidence="1" type="ORF">AVEN_167881_1</name>
</gene>
<comment type="caution">
    <text evidence="1">The sequence shown here is derived from an EMBL/GenBank/DDBJ whole genome shotgun (WGS) entry which is preliminary data.</text>
</comment>
<accession>A0A4Y2ITH0</accession>
<name>A0A4Y2ITH0_ARAVE</name>
<keyword evidence="2" id="KW-1185">Reference proteome</keyword>